<dbReference type="STRING" id="39482.ERS852491_01834"/>
<evidence type="ECO:0000259" key="12">
    <source>
        <dbReference type="PROSITE" id="PS50109"/>
    </source>
</evidence>
<dbReference type="InterPro" id="IPR003660">
    <property type="entry name" value="HAMP_dom"/>
</dbReference>
<dbReference type="Gene3D" id="6.10.340.10">
    <property type="match status" value="1"/>
</dbReference>
<keyword evidence="10 11" id="KW-0472">Membrane</keyword>
<dbReference type="FunFam" id="3.30.565.10:FF:000006">
    <property type="entry name" value="Sensor histidine kinase WalK"/>
    <property type="match status" value="1"/>
</dbReference>
<evidence type="ECO:0000256" key="9">
    <source>
        <dbReference type="ARBA" id="ARBA00023012"/>
    </source>
</evidence>
<dbReference type="GO" id="GO:0005886">
    <property type="term" value="C:plasma membrane"/>
    <property type="evidence" value="ECO:0007669"/>
    <property type="project" value="TreeGrafter"/>
</dbReference>
<keyword evidence="4" id="KW-0597">Phosphoprotein</keyword>
<comment type="catalytic activity">
    <reaction evidence="1">
        <text>ATP + protein L-histidine = ADP + protein N-phospho-L-histidine.</text>
        <dbReference type="EC" id="2.7.13.3"/>
    </reaction>
</comment>
<dbReference type="InterPro" id="IPR036097">
    <property type="entry name" value="HisK_dim/P_sf"/>
</dbReference>
<evidence type="ECO:0000256" key="11">
    <source>
        <dbReference type="SAM" id="Phobius"/>
    </source>
</evidence>
<evidence type="ECO:0000313" key="15">
    <source>
        <dbReference type="Proteomes" id="UP000095544"/>
    </source>
</evidence>
<protein>
    <recommendedName>
        <fullName evidence="3">histidine kinase</fullName>
        <ecNumber evidence="3">2.7.13.3</ecNumber>
    </recommendedName>
</protein>
<keyword evidence="5 14" id="KW-0808">Transferase</keyword>
<dbReference type="InterPro" id="IPR036890">
    <property type="entry name" value="HATPase_C_sf"/>
</dbReference>
<dbReference type="PANTHER" id="PTHR45436">
    <property type="entry name" value="SENSOR HISTIDINE KINASE YKOH"/>
    <property type="match status" value="1"/>
</dbReference>
<keyword evidence="7 14" id="KW-0418">Kinase</keyword>
<organism evidence="14 15">
    <name type="scientific">Faecalicatena contorta</name>
    <dbReference type="NCBI Taxonomy" id="39482"/>
    <lineage>
        <taxon>Bacteria</taxon>
        <taxon>Bacillati</taxon>
        <taxon>Bacillota</taxon>
        <taxon>Clostridia</taxon>
        <taxon>Lachnospirales</taxon>
        <taxon>Lachnospiraceae</taxon>
        <taxon>Faecalicatena</taxon>
    </lineage>
</organism>
<feature type="transmembrane region" description="Helical" evidence="11">
    <location>
        <begin position="185"/>
        <end position="205"/>
    </location>
</feature>
<name>A0A174E081_9FIRM</name>
<evidence type="ECO:0000256" key="8">
    <source>
        <dbReference type="ARBA" id="ARBA00022989"/>
    </source>
</evidence>
<gene>
    <name evidence="14" type="primary">yycG_3</name>
    <name evidence="14" type="ORF">ERS852491_01834</name>
</gene>
<dbReference type="AlphaFoldDB" id="A0A174E081"/>
<evidence type="ECO:0000259" key="13">
    <source>
        <dbReference type="PROSITE" id="PS50885"/>
    </source>
</evidence>
<evidence type="ECO:0000256" key="5">
    <source>
        <dbReference type="ARBA" id="ARBA00022679"/>
    </source>
</evidence>
<dbReference type="SUPFAM" id="SSF47384">
    <property type="entry name" value="Homodimeric domain of signal transducing histidine kinase"/>
    <property type="match status" value="1"/>
</dbReference>
<evidence type="ECO:0000256" key="4">
    <source>
        <dbReference type="ARBA" id="ARBA00022553"/>
    </source>
</evidence>
<dbReference type="PANTHER" id="PTHR45436:SF5">
    <property type="entry name" value="SENSOR HISTIDINE KINASE TRCS"/>
    <property type="match status" value="1"/>
</dbReference>
<keyword evidence="8 11" id="KW-1133">Transmembrane helix</keyword>
<dbReference type="Gene3D" id="3.30.565.10">
    <property type="entry name" value="Histidine kinase-like ATPase, C-terminal domain"/>
    <property type="match status" value="1"/>
</dbReference>
<dbReference type="InterPro" id="IPR005467">
    <property type="entry name" value="His_kinase_dom"/>
</dbReference>
<dbReference type="Gene3D" id="1.10.287.130">
    <property type="match status" value="1"/>
</dbReference>
<dbReference type="GO" id="GO:0000155">
    <property type="term" value="F:phosphorelay sensor kinase activity"/>
    <property type="evidence" value="ECO:0007669"/>
    <property type="project" value="InterPro"/>
</dbReference>
<dbReference type="SMART" id="SM00388">
    <property type="entry name" value="HisKA"/>
    <property type="match status" value="1"/>
</dbReference>
<feature type="domain" description="Histidine kinase" evidence="12">
    <location>
        <begin position="273"/>
        <end position="488"/>
    </location>
</feature>
<dbReference type="CDD" id="cd00082">
    <property type="entry name" value="HisKA"/>
    <property type="match status" value="1"/>
</dbReference>
<evidence type="ECO:0000256" key="1">
    <source>
        <dbReference type="ARBA" id="ARBA00000085"/>
    </source>
</evidence>
<evidence type="ECO:0000313" key="14">
    <source>
        <dbReference type="EMBL" id="CUO31282.1"/>
    </source>
</evidence>
<dbReference type="PROSITE" id="PS50885">
    <property type="entry name" value="HAMP"/>
    <property type="match status" value="1"/>
</dbReference>
<dbReference type="Pfam" id="PF00672">
    <property type="entry name" value="HAMP"/>
    <property type="match status" value="1"/>
</dbReference>
<evidence type="ECO:0000256" key="7">
    <source>
        <dbReference type="ARBA" id="ARBA00022777"/>
    </source>
</evidence>
<proteinExistence type="predicted"/>
<feature type="transmembrane region" description="Helical" evidence="11">
    <location>
        <begin position="43"/>
        <end position="64"/>
    </location>
</feature>
<keyword evidence="9" id="KW-0902">Two-component regulatory system</keyword>
<dbReference type="InterPro" id="IPR050428">
    <property type="entry name" value="TCS_sensor_his_kinase"/>
</dbReference>
<dbReference type="InterPro" id="IPR003594">
    <property type="entry name" value="HATPase_dom"/>
</dbReference>
<keyword evidence="6 11" id="KW-0812">Transmembrane</keyword>
<dbReference type="InterPro" id="IPR004358">
    <property type="entry name" value="Sig_transdc_His_kin-like_C"/>
</dbReference>
<feature type="domain" description="HAMP" evidence="13">
    <location>
        <begin position="206"/>
        <end position="265"/>
    </location>
</feature>
<dbReference type="Pfam" id="PF02518">
    <property type="entry name" value="HATPase_c"/>
    <property type="match status" value="1"/>
</dbReference>
<dbReference type="InterPro" id="IPR003661">
    <property type="entry name" value="HisK_dim/P_dom"/>
</dbReference>
<evidence type="ECO:0000256" key="3">
    <source>
        <dbReference type="ARBA" id="ARBA00012438"/>
    </source>
</evidence>
<comment type="subcellular location">
    <subcellularLocation>
        <location evidence="2">Membrane</location>
    </subcellularLocation>
</comment>
<evidence type="ECO:0000256" key="2">
    <source>
        <dbReference type="ARBA" id="ARBA00004370"/>
    </source>
</evidence>
<dbReference type="EMBL" id="CYZU01000014">
    <property type="protein sequence ID" value="CUO31282.1"/>
    <property type="molecule type" value="Genomic_DNA"/>
</dbReference>
<dbReference type="CDD" id="cd06225">
    <property type="entry name" value="HAMP"/>
    <property type="match status" value="1"/>
</dbReference>
<dbReference type="EC" id="2.7.13.3" evidence="3"/>
<dbReference type="PROSITE" id="PS50109">
    <property type="entry name" value="HIS_KIN"/>
    <property type="match status" value="1"/>
</dbReference>
<dbReference type="CDD" id="cd00075">
    <property type="entry name" value="HATPase"/>
    <property type="match status" value="1"/>
</dbReference>
<accession>A0A174E081</accession>
<dbReference type="SMART" id="SM00304">
    <property type="entry name" value="HAMP"/>
    <property type="match status" value="1"/>
</dbReference>
<sequence>MPATIMFSYGLRSKCADLSELLRKPCLNLEVAMRRFSLKMKLTLLYSSFLIIIIGTVLAILFSLSSREVLLSAQETLKRQVQKGVRYISYKDWELEVDADFYDLEQNVYLSLYDGAGEFLYGRIPYEFEEQPAFEVESLQTVSQGGQAWYVYDLLHNDGIHGNIYVRGITSVDRVKYSFRITQRFAAVLLPLLAVATAAACYYFTRRTLLPVKQMTDTVQQIQKDGDLSRRIVFPLERKDKSRDEIYTLAVTFDQTLERLEESFEREKQFTSDVSHELRTPVSVILAQCEELLQSREMPKEQRARVRVVQKKAEEMAGMISKLLLLSRGERGMLELNREYLNLSELTLMCVQELENAAREKKITIETEIEPEVYACVDETLYIHMLDNLLSNAAAYGRQGGCIRVTLFKKEGCIIGSVLDDGIGISQAELPHIWTRFYRADQSRTSDEHVGLGLPMVKWILEAHGGGVEAESRSGEGSTFQFFFPDGIF</sequence>
<reference evidence="14 15" key="1">
    <citation type="submission" date="2015-09" db="EMBL/GenBank/DDBJ databases">
        <authorList>
            <consortium name="Pathogen Informatics"/>
        </authorList>
    </citation>
    <scope>NUCLEOTIDE SEQUENCE [LARGE SCALE GENOMIC DNA]</scope>
    <source>
        <strain evidence="14 15">2789STDY5834876</strain>
    </source>
</reference>
<dbReference type="Proteomes" id="UP000095544">
    <property type="component" value="Unassembled WGS sequence"/>
</dbReference>
<dbReference type="PRINTS" id="PR00344">
    <property type="entry name" value="BCTRLSENSOR"/>
</dbReference>
<evidence type="ECO:0000256" key="10">
    <source>
        <dbReference type="ARBA" id="ARBA00023136"/>
    </source>
</evidence>
<dbReference type="SMART" id="SM00387">
    <property type="entry name" value="HATPase_c"/>
    <property type="match status" value="1"/>
</dbReference>
<dbReference type="Pfam" id="PF00512">
    <property type="entry name" value="HisKA"/>
    <property type="match status" value="1"/>
</dbReference>
<evidence type="ECO:0000256" key="6">
    <source>
        <dbReference type="ARBA" id="ARBA00022692"/>
    </source>
</evidence>
<dbReference type="SUPFAM" id="SSF55874">
    <property type="entry name" value="ATPase domain of HSP90 chaperone/DNA topoisomerase II/histidine kinase"/>
    <property type="match status" value="1"/>
</dbReference>